<accession>A0ABR5DM93</accession>
<dbReference type="PROSITE" id="PS51257">
    <property type="entry name" value="PROKAR_LIPOPROTEIN"/>
    <property type="match status" value="1"/>
</dbReference>
<evidence type="ECO:0000313" key="1">
    <source>
        <dbReference type="EMBL" id="KJJ39882.1"/>
    </source>
</evidence>
<organism evidence="1 2">
    <name type="scientific">Aequorivita vladivostokensis</name>
    <dbReference type="NCBI Taxonomy" id="171194"/>
    <lineage>
        <taxon>Bacteria</taxon>
        <taxon>Pseudomonadati</taxon>
        <taxon>Bacteroidota</taxon>
        <taxon>Flavobacteriia</taxon>
        <taxon>Flavobacteriales</taxon>
        <taxon>Flavobacteriaceae</taxon>
        <taxon>Aequorivita</taxon>
    </lineage>
</organism>
<protein>
    <submittedName>
        <fullName evidence="1">Uncharacterized protein</fullName>
    </submittedName>
</protein>
<dbReference type="RefSeq" id="WP_045079093.1">
    <property type="nucleotide sequence ID" value="NZ_JSVU01000001.1"/>
</dbReference>
<gene>
    <name evidence="1" type="ORF">MB09_01550</name>
</gene>
<reference evidence="1 2" key="1">
    <citation type="submission" date="2014-10" db="EMBL/GenBank/DDBJ databases">
        <title>Genome sequencing of Vitellibacter vladivostokensis KMM 3516.</title>
        <authorList>
            <person name="Thevarajoo S."/>
            <person name="Selvaratnam C."/>
            <person name="Goh K.M."/>
            <person name="Chong C.S."/>
        </authorList>
    </citation>
    <scope>NUCLEOTIDE SEQUENCE [LARGE SCALE GENOMIC DNA]</scope>
    <source>
        <strain evidence="1 2">KMM 3516</strain>
    </source>
</reference>
<name>A0ABR5DM93_9FLAO</name>
<keyword evidence="2" id="KW-1185">Reference proteome</keyword>
<sequence>MKTFFNIIIIITILSCSSNKEDKTRSHIQSVITDRTEEDFFAQPNAKELIKYLDINIDIWDEYIFRQGYLSEVDYNLRYSAMLPRENKLTGNNILRKHQIEEFIDSITNIVENPILLEEQKKSTIVSGISRELNYLSQFPRADSQLFIFSDLLENNAEVGGFSFYRNIDRKQLQHNPKSIATKLLNEFDTSLDYSNIEVIIVYQAKNSDDNLQFREILRVYDLIFEELKISYSVKANL</sequence>
<proteinExistence type="predicted"/>
<dbReference type="Proteomes" id="UP000033497">
    <property type="component" value="Unassembled WGS sequence"/>
</dbReference>
<dbReference type="EMBL" id="JSVU01000001">
    <property type="protein sequence ID" value="KJJ39882.1"/>
    <property type="molecule type" value="Genomic_DNA"/>
</dbReference>
<comment type="caution">
    <text evidence="1">The sequence shown here is derived from an EMBL/GenBank/DDBJ whole genome shotgun (WGS) entry which is preliminary data.</text>
</comment>
<evidence type="ECO:0000313" key="2">
    <source>
        <dbReference type="Proteomes" id="UP000033497"/>
    </source>
</evidence>